<evidence type="ECO:0000259" key="9">
    <source>
        <dbReference type="PROSITE" id="PS51371"/>
    </source>
</evidence>
<reference evidence="10" key="2">
    <citation type="journal article" date="2021" name="PeerJ">
        <title>Extensive microbial diversity within the chicken gut microbiome revealed by metagenomics and culture.</title>
        <authorList>
            <person name="Gilroy R."/>
            <person name="Ravi A."/>
            <person name="Getino M."/>
            <person name="Pursley I."/>
            <person name="Horton D.L."/>
            <person name="Alikhan N.F."/>
            <person name="Baker D."/>
            <person name="Gharbi K."/>
            <person name="Hall N."/>
            <person name="Watson M."/>
            <person name="Adriaenssens E.M."/>
            <person name="Foster-Nyarko E."/>
            <person name="Jarju S."/>
            <person name="Secka A."/>
            <person name="Antonio M."/>
            <person name="Oren A."/>
            <person name="Chaudhuri R.R."/>
            <person name="La Ragione R."/>
            <person name="Hildebrand F."/>
            <person name="Pallen M.J."/>
        </authorList>
    </citation>
    <scope>NUCLEOTIDE SEQUENCE</scope>
    <source>
        <strain evidence="10">F6-4510</strain>
    </source>
</reference>
<dbReference type="NCBIfam" id="NF003877">
    <property type="entry name" value="PRK05427.1"/>
    <property type="match status" value="1"/>
</dbReference>
<dbReference type="GO" id="GO:0046872">
    <property type="term" value="F:metal ion binding"/>
    <property type="evidence" value="ECO:0007669"/>
    <property type="project" value="UniProtKB-KW"/>
</dbReference>
<dbReference type="Gene3D" id="3.10.310.20">
    <property type="entry name" value="DHHA2 domain"/>
    <property type="match status" value="1"/>
</dbReference>
<dbReference type="GO" id="GO:0005737">
    <property type="term" value="C:cytoplasm"/>
    <property type="evidence" value="ECO:0007669"/>
    <property type="project" value="InterPro"/>
</dbReference>
<sequence>MKKENVIVIGHKNPDTDSICSAISYANLKNKIDPDKNYIPCRAGQINSETSYVLKRFGVEIPEYVSDAGNQVKDINMTKTAGVKAEYSIKRAWTSMRDLTVSTLPVTNDSDELVGIISIKDLATANMDIYDNKILAEAKTPYKNIVEALEGEMILGDINATVEEGKILIAAANPDLLETYVEKGDIVILGNRYDSQLCAVESGASCIVVCTGSPVSHTIEKLAEEKGCKVITTKHDTYTSARLINQSTPIGYFMKTDNLITFKTDDFTEDVKQTMGKVRHRDFPVIDNDGKYYGMISRRSLLDLEKKKIILVDHNEKSQAVDGIDNAEILEIIDHHRIGSLETMSPVYFRNQPLGCTATIVYIMYAENGVEIEPKIASLLCSAIISDTLMFRSPTCTPVDKSAAEDLARIAGIDILSFAEDMFEAGSNLTEKSPEEIFYQDYKKFNADSVTFGVGQISSMNSKVFDVIKPKLLSYMEKTFASQGVDMMFFMLTNIIDESTKLIMIGDDAPMYIEKAFKKVPADNEVLLEDVVSRKKQLIPKLMGAMKNE</sequence>
<dbReference type="Gene3D" id="3.90.1640.10">
    <property type="entry name" value="inorganic pyrophosphatase (n-terminal core)"/>
    <property type="match status" value="1"/>
</dbReference>
<feature type="domain" description="CBS" evidence="9">
    <location>
        <begin position="76"/>
        <end position="134"/>
    </location>
</feature>
<dbReference type="Proteomes" id="UP000823611">
    <property type="component" value="Unassembled WGS sequence"/>
</dbReference>
<dbReference type="InterPro" id="IPR046342">
    <property type="entry name" value="CBS_dom_sf"/>
</dbReference>
<dbReference type="InterPro" id="IPR001667">
    <property type="entry name" value="DDH_dom"/>
</dbReference>
<dbReference type="PROSITE" id="PS51371">
    <property type="entry name" value="CBS"/>
    <property type="match status" value="2"/>
</dbReference>
<dbReference type="Gene3D" id="3.40.1390.20">
    <property type="entry name" value="HprK N-terminal domain-like"/>
    <property type="match status" value="1"/>
</dbReference>
<dbReference type="SUPFAM" id="SSF75138">
    <property type="entry name" value="HprK N-terminal domain-like"/>
    <property type="match status" value="1"/>
</dbReference>
<dbReference type="EMBL" id="JADIMX010000004">
    <property type="protein sequence ID" value="MBO8433721.1"/>
    <property type="molecule type" value="Genomic_DNA"/>
</dbReference>
<dbReference type="Pfam" id="PF07085">
    <property type="entry name" value="DRTGG"/>
    <property type="match status" value="1"/>
</dbReference>
<dbReference type="Pfam" id="PF00571">
    <property type="entry name" value="CBS"/>
    <property type="match status" value="2"/>
</dbReference>
<accession>A0A9D9DU83</accession>
<evidence type="ECO:0000256" key="1">
    <source>
        <dbReference type="ARBA" id="ARBA00001936"/>
    </source>
</evidence>
<evidence type="ECO:0000256" key="7">
    <source>
        <dbReference type="ARBA" id="ARBA00047820"/>
    </source>
</evidence>
<dbReference type="FunFam" id="3.90.1640.10:FF:000001">
    <property type="entry name" value="Probable manganese-dependent inorganic pyrophosphatase"/>
    <property type="match status" value="1"/>
</dbReference>
<evidence type="ECO:0000256" key="5">
    <source>
        <dbReference type="ARBA" id="ARBA00023211"/>
    </source>
</evidence>
<evidence type="ECO:0000256" key="6">
    <source>
        <dbReference type="ARBA" id="ARBA00032535"/>
    </source>
</evidence>
<dbReference type="NCBIfam" id="NF011443">
    <property type="entry name" value="PRK14869.1-5"/>
    <property type="match status" value="1"/>
</dbReference>
<dbReference type="InterPro" id="IPR000644">
    <property type="entry name" value="CBS_dom"/>
</dbReference>
<gene>
    <name evidence="10" type="ORF">IAC55_00180</name>
</gene>
<reference evidence="10" key="1">
    <citation type="submission" date="2020-10" db="EMBL/GenBank/DDBJ databases">
        <authorList>
            <person name="Gilroy R."/>
        </authorList>
    </citation>
    <scope>NUCLEOTIDE SEQUENCE</scope>
    <source>
        <strain evidence="10">F6-4510</strain>
    </source>
</reference>
<dbReference type="SUPFAM" id="SSF54631">
    <property type="entry name" value="CBS-domain pair"/>
    <property type="match status" value="1"/>
</dbReference>
<dbReference type="SMART" id="SM01131">
    <property type="entry name" value="DHHA2"/>
    <property type="match status" value="1"/>
</dbReference>
<dbReference type="SMART" id="SM00116">
    <property type="entry name" value="CBS"/>
    <property type="match status" value="2"/>
</dbReference>
<dbReference type="AlphaFoldDB" id="A0A9D9DU83"/>
<comment type="caution">
    <text evidence="10">The sequence shown here is derived from an EMBL/GenBank/DDBJ whole genome shotgun (WGS) entry which is preliminary data.</text>
</comment>
<dbReference type="Pfam" id="PF01368">
    <property type="entry name" value="DHH"/>
    <property type="match status" value="1"/>
</dbReference>
<dbReference type="InterPro" id="IPR038222">
    <property type="entry name" value="DHHA2_dom_sf"/>
</dbReference>
<keyword evidence="8" id="KW-0129">CBS domain</keyword>
<comment type="catalytic activity">
    <reaction evidence="7">
        <text>diphosphate + H2O = 2 phosphate + H(+)</text>
        <dbReference type="Rhea" id="RHEA:24576"/>
        <dbReference type="ChEBI" id="CHEBI:15377"/>
        <dbReference type="ChEBI" id="CHEBI:15378"/>
        <dbReference type="ChEBI" id="CHEBI:33019"/>
        <dbReference type="ChEBI" id="CHEBI:43474"/>
        <dbReference type="EC" id="3.6.1.1"/>
    </reaction>
</comment>
<comment type="cofactor">
    <cofactor evidence="1">
        <name>Mn(2+)</name>
        <dbReference type="ChEBI" id="CHEBI:29035"/>
    </cofactor>
</comment>
<protein>
    <recommendedName>
        <fullName evidence="2">inorganic diphosphatase</fullName>
        <ecNumber evidence="2">3.6.1.1</ecNumber>
    </recommendedName>
    <alternativeName>
        <fullName evidence="6">Pyrophosphate phospho-hydrolase</fullName>
    </alternativeName>
</protein>
<dbReference type="GO" id="GO:0004427">
    <property type="term" value="F:inorganic diphosphate phosphatase activity"/>
    <property type="evidence" value="ECO:0007669"/>
    <property type="project" value="UniProtKB-EC"/>
</dbReference>
<dbReference type="PANTHER" id="PTHR12112:SF22">
    <property type="entry name" value="MANGANESE-DEPENDENT INORGANIC PYROPHOSPHATASE-RELATED"/>
    <property type="match status" value="1"/>
</dbReference>
<proteinExistence type="predicted"/>
<dbReference type="Gene3D" id="3.10.580.10">
    <property type="entry name" value="CBS-domain"/>
    <property type="match status" value="1"/>
</dbReference>
<organism evidence="10 11">
    <name type="scientific">Candidatus Fimicola merdigallinarum</name>
    <dbReference type="NCBI Taxonomy" id="2840819"/>
    <lineage>
        <taxon>Bacteria</taxon>
        <taxon>Bacillati</taxon>
        <taxon>Bacillota</taxon>
        <taxon>Clostridia</taxon>
        <taxon>Lachnospirales</taxon>
        <taxon>Lachnospiraceae</taxon>
        <taxon>Lachnospiraceae incertae sedis</taxon>
        <taxon>Candidatus Fimicola</taxon>
    </lineage>
</organism>
<evidence type="ECO:0000256" key="4">
    <source>
        <dbReference type="ARBA" id="ARBA00022801"/>
    </source>
</evidence>
<evidence type="ECO:0000313" key="10">
    <source>
        <dbReference type="EMBL" id="MBO8433721.1"/>
    </source>
</evidence>
<dbReference type="InterPro" id="IPR028979">
    <property type="entry name" value="Ser_kin/Pase_Hpr-like_N_sf"/>
</dbReference>
<evidence type="ECO:0000256" key="8">
    <source>
        <dbReference type="PROSITE-ProRule" id="PRU00703"/>
    </source>
</evidence>
<dbReference type="SUPFAM" id="SSF64182">
    <property type="entry name" value="DHH phosphoesterases"/>
    <property type="match status" value="1"/>
</dbReference>
<dbReference type="InterPro" id="IPR038763">
    <property type="entry name" value="DHH_sf"/>
</dbReference>
<dbReference type="InterPro" id="IPR004097">
    <property type="entry name" value="DHHA2"/>
</dbReference>
<evidence type="ECO:0000313" key="11">
    <source>
        <dbReference type="Proteomes" id="UP000823611"/>
    </source>
</evidence>
<dbReference type="InterPro" id="IPR010766">
    <property type="entry name" value="DRTGG"/>
</dbReference>
<dbReference type="Pfam" id="PF02833">
    <property type="entry name" value="DHHA2"/>
    <property type="match status" value="1"/>
</dbReference>
<evidence type="ECO:0000256" key="2">
    <source>
        <dbReference type="ARBA" id="ARBA00012146"/>
    </source>
</evidence>
<name>A0A9D9DU83_9FIRM</name>
<dbReference type="EC" id="3.6.1.1" evidence="2"/>
<keyword evidence="3" id="KW-0479">Metal-binding</keyword>
<feature type="domain" description="CBS" evidence="9">
    <location>
        <begin position="254"/>
        <end position="311"/>
    </location>
</feature>
<dbReference type="PANTHER" id="PTHR12112">
    <property type="entry name" value="BNIP - RELATED"/>
    <property type="match status" value="1"/>
</dbReference>
<dbReference type="NCBIfam" id="NF011442">
    <property type="entry name" value="PRK14869.1-4"/>
    <property type="match status" value="1"/>
</dbReference>
<keyword evidence="5" id="KW-0464">Manganese</keyword>
<keyword evidence="4 10" id="KW-0378">Hydrolase</keyword>
<evidence type="ECO:0000256" key="3">
    <source>
        <dbReference type="ARBA" id="ARBA00022723"/>
    </source>
</evidence>